<dbReference type="Proteomes" id="UP000034150">
    <property type="component" value="Unassembled WGS sequence"/>
</dbReference>
<evidence type="ECO:0000256" key="4">
    <source>
        <dbReference type="ARBA" id="ARBA00022729"/>
    </source>
</evidence>
<keyword evidence="6" id="KW-1185">Reference proteome</keyword>
<dbReference type="GO" id="GO:0046872">
    <property type="term" value="F:metal ion binding"/>
    <property type="evidence" value="ECO:0007669"/>
    <property type="project" value="UniProtKB-KW"/>
</dbReference>
<evidence type="ECO:0000313" key="6">
    <source>
        <dbReference type="Proteomes" id="UP000034150"/>
    </source>
</evidence>
<dbReference type="PATRIC" id="fig|1807.13.peg.2276"/>
<comment type="caution">
    <text evidence="5">The sequence shown here is derived from an EMBL/GenBank/DDBJ whole genome shotgun (WGS) entry which is preliminary data.</text>
</comment>
<evidence type="ECO:0000256" key="3">
    <source>
        <dbReference type="ARBA" id="ARBA00022723"/>
    </source>
</evidence>
<keyword evidence="3" id="KW-0479">Metal-binding</keyword>
<dbReference type="PROSITE" id="PS51257">
    <property type="entry name" value="PROKAR_LIPOPROTEIN"/>
    <property type="match status" value="1"/>
</dbReference>
<comment type="subcellular location">
    <subcellularLocation>
        <location evidence="1">Cell envelope</location>
    </subcellularLocation>
</comment>
<dbReference type="InterPro" id="IPR006127">
    <property type="entry name" value="ZnuA-like"/>
</dbReference>
<dbReference type="EMBL" id="LAUZ02000021">
    <property type="protein sequence ID" value="KKF02144.1"/>
    <property type="molecule type" value="Genomic_DNA"/>
</dbReference>
<dbReference type="Gene3D" id="3.40.50.1980">
    <property type="entry name" value="Nitrogenase molybdenum iron protein domain"/>
    <property type="match status" value="2"/>
</dbReference>
<protein>
    <submittedName>
        <fullName evidence="5">ABC transporter substrate-binding protein</fullName>
    </submittedName>
</protein>
<dbReference type="Pfam" id="PF01297">
    <property type="entry name" value="ZnuA"/>
    <property type="match status" value="1"/>
</dbReference>
<accession>A0A0M2JZT6</accession>
<evidence type="ECO:0000256" key="2">
    <source>
        <dbReference type="ARBA" id="ARBA00022448"/>
    </source>
</evidence>
<name>A0A0M2JZT6_9MYCO</name>
<organism evidence="5 6">
    <name type="scientific">Mycolicibacterium obuense</name>
    <dbReference type="NCBI Taxonomy" id="1807"/>
    <lineage>
        <taxon>Bacteria</taxon>
        <taxon>Bacillati</taxon>
        <taxon>Actinomycetota</taxon>
        <taxon>Actinomycetes</taxon>
        <taxon>Mycobacteriales</taxon>
        <taxon>Mycobacteriaceae</taxon>
        <taxon>Mycolicibacterium</taxon>
    </lineage>
</organism>
<reference evidence="5 6" key="1">
    <citation type="journal article" date="2015" name="Genome Announc.">
        <title>Draft Genome Sequence of Mycobacterium obuense Strain UC1, Isolated from Patient Sputum.</title>
        <authorList>
            <person name="Greninger A.L."/>
            <person name="Cunningham G."/>
            <person name="Hsu E.D."/>
            <person name="Yu J.M."/>
            <person name="Chiu C.Y."/>
            <person name="Miller S."/>
        </authorList>
    </citation>
    <scope>NUCLEOTIDE SEQUENCE [LARGE SCALE GENOMIC DNA]</scope>
    <source>
        <strain evidence="5 6">UC1</strain>
    </source>
</reference>
<gene>
    <name evidence="5" type="ORF">WN67_10045</name>
</gene>
<evidence type="ECO:0000256" key="1">
    <source>
        <dbReference type="ARBA" id="ARBA00004196"/>
    </source>
</evidence>
<dbReference type="InterPro" id="IPR050492">
    <property type="entry name" value="Bact_metal-bind_prot9"/>
</dbReference>
<dbReference type="PANTHER" id="PTHR42953">
    <property type="entry name" value="HIGH-AFFINITY ZINC UPTAKE SYSTEM PROTEIN ZNUA-RELATED"/>
    <property type="match status" value="1"/>
</dbReference>
<dbReference type="GO" id="GO:0030313">
    <property type="term" value="C:cell envelope"/>
    <property type="evidence" value="ECO:0007669"/>
    <property type="project" value="UniProtKB-SubCell"/>
</dbReference>
<keyword evidence="4" id="KW-0732">Signal</keyword>
<evidence type="ECO:0000313" key="5">
    <source>
        <dbReference type="EMBL" id="KKF02144.1"/>
    </source>
</evidence>
<sequence length="296" mass="30470">MTTVRFSIPLVTALLVSTLCGCSQTPPNAEHGTANVVASTGAWASVAAAVVGQHATVRSLMPADADPRAFTPGTAAVSEVADASLVVYNGGRYDQWIAPILKDAPDIPRIDALSLTPLQPPADDHVFYDVLTAKAVADRIAETLGESDAEHAADYTAAAQQFDEDLDTLTLAQHAIGQAHPGASVISIAPVATYAVRNAGIADKTPPAFADALEQGRTPTPADVAAVRDSITARRVSALVVDDQATGGGLDTITAAARGVALPIISISSTLPDGMSYLQWQRATVDRIAAALSTPS</sequence>
<dbReference type="GO" id="GO:0030001">
    <property type="term" value="P:metal ion transport"/>
    <property type="evidence" value="ECO:0007669"/>
    <property type="project" value="InterPro"/>
</dbReference>
<dbReference type="SUPFAM" id="SSF53807">
    <property type="entry name" value="Helical backbone' metal receptor"/>
    <property type="match status" value="1"/>
</dbReference>
<keyword evidence="2" id="KW-0813">Transport</keyword>
<dbReference type="AlphaFoldDB" id="A0A0M2JZT6"/>
<dbReference type="STRING" id="1807.MOBUDSM44075_00323"/>
<dbReference type="PANTHER" id="PTHR42953:SF1">
    <property type="entry name" value="METAL-BINDING PROTEIN HI_0362-RELATED"/>
    <property type="match status" value="1"/>
</dbReference>
<proteinExistence type="predicted"/>